<name>A0A0N4VQN4_ENTVE</name>
<dbReference type="PANTHER" id="PTHR21325">
    <property type="entry name" value="PHOSPHOLIPASE B, PLB1"/>
    <property type="match status" value="1"/>
</dbReference>
<dbReference type="GO" id="GO:0004620">
    <property type="term" value="F:phospholipase activity"/>
    <property type="evidence" value="ECO:0007669"/>
    <property type="project" value="InterPro"/>
</dbReference>
<dbReference type="PANTHER" id="PTHR21325:SF31">
    <property type="entry name" value="GH22081P-RELATED"/>
    <property type="match status" value="1"/>
</dbReference>
<dbReference type="GO" id="GO:0006644">
    <property type="term" value="P:phospholipid metabolic process"/>
    <property type="evidence" value="ECO:0007669"/>
    <property type="project" value="TreeGrafter"/>
</dbReference>
<organism evidence="1">
    <name type="scientific">Enterobius vermicularis</name>
    <name type="common">Human pinworm</name>
    <dbReference type="NCBI Taxonomy" id="51028"/>
    <lineage>
        <taxon>Eukaryota</taxon>
        <taxon>Metazoa</taxon>
        <taxon>Ecdysozoa</taxon>
        <taxon>Nematoda</taxon>
        <taxon>Chromadorea</taxon>
        <taxon>Rhabditida</taxon>
        <taxon>Spirurina</taxon>
        <taxon>Oxyuridomorpha</taxon>
        <taxon>Oxyuroidea</taxon>
        <taxon>Oxyuridae</taxon>
        <taxon>Enterobius</taxon>
    </lineage>
</organism>
<dbReference type="WBParaSite" id="EVEC_0001333801-mRNA-1">
    <property type="protein sequence ID" value="EVEC_0001333801-mRNA-1"/>
    <property type="gene ID" value="EVEC_0001333801"/>
</dbReference>
<sequence length="246" mass="27495">LLFETTNGKTIFAVKLAGASNFNCVLPKEVDDIPLTAHSLSPKHIKVIAALGDSYTYFNPSLKGASLNNQSNSEHLNVAISGGTSSTLQGQVKNFIVNVFEPSFSYFRIFQLQAIELITRMTNMSSIDVKNDWKFITLFIGTNNIRAFCTAGVIFRFYDLLSIDRDEKCLCLLNSKHNLLLMSPDCFHFSEIGNDALAKLLWNNLMTPVESSTNVQNFDPVQKITVKCPDMVTVSFVNYCTVIKRK</sequence>
<dbReference type="SUPFAM" id="SSF52266">
    <property type="entry name" value="SGNH hydrolase"/>
    <property type="match status" value="1"/>
</dbReference>
<accession>A0A0N4VQN4</accession>
<evidence type="ECO:0000313" key="1">
    <source>
        <dbReference type="WBParaSite" id="EVEC_0001333801-mRNA-1"/>
    </source>
</evidence>
<protein>
    <submittedName>
        <fullName evidence="1">SGNH_hydro domain-containing protein</fullName>
    </submittedName>
</protein>
<dbReference type="InterPro" id="IPR038885">
    <property type="entry name" value="PLB1"/>
</dbReference>
<dbReference type="AlphaFoldDB" id="A0A0N4VQN4"/>
<reference evidence="1" key="1">
    <citation type="submission" date="2017-02" db="UniProtKB">
        <authorList>
            <consortium name="WormBaseParasite"/>
        </authorList>
    </citation>
    <scope>IDENTIFICATION</scope>
</reference>
<proteinExistence type="predicted"/>